<organism evidence="1">
    <name type="scientific">marine sediment metagenome</name>
    <dbReference type="NCBI Taxonomy" id="412755"/>
    <lineage>
        <taxon>unclassified sequences</taxon>
        <taxon>metagenomes</taxon>
        <taxon>ecological metagenomes</taxon>
    </lineage>
</organism>
<accession>X1EP34</accession>
<proteinExistence type="predicted"/>
<name>X1EP34_9ZZZZ</name>
<sequence length="172" mass="20533">TLGADYRSFFSLFKKGDKSARPPKFKGKKYFTTMVYNQSGFKLKDGYVFLSHKYNKTPLKFKISNKFKFGKVYQVSVFKKEGKFFICVTYDRQVKDYVYNKKYQAFDLGIMKHTGVNLDGKFIELKNSRVDKYWQKRVQEIQSRRDHCKKGSNKYNKLNKNLIRMKRKCANQ</sequence>
<reference evidence="1" key="1">
    <citation type="journal article" date="2014" name="Front. Microbiol.">
        <title>High frequency of phylogenetically diverse reductive dehalogenase-homologous genes in deep subseafloor sedimentary metagenomes.</title>
        <authorList>
            <person name="Kawai M."/>
            <person name="Futagami T."/>
            <person name="Toyoda A."/>
            <person name="Takaki Y."/>
            <person name="Nishi S."/>
            <person name="Hori S."/>
            <person name="Arai W."/>
            <person name="Tsubouchi T."/>
            <person name="Morono Y."/>
            <person name="Uchiyama I."/>
            <person name="Ito T."/>
            <person name="Fujiyama A."/>
            <person name="Inagaki F."/>
            <person name="Takami H."/>
        </authorList>
    </citation>
    <scope>NUCLEOTIDE SEQUENCE</scope>
    <source>
        <strain evidence="1">Expedition CK06-06</strain>
    </source>
</reference>
<feature type="non-terminal residue" evidence="1">
    <location>
        <position position="1"/>
    </location>
</feature>
<dbReference type="EMBL" id="BART01036383">
    <property type="protein sequence ID" value="GAH10413.1"/>
    <property type="molecule type" value="Genomic_DNA"/>
</dbReference>
<evidence type="ECO:0000313" key="1">
    <source>
        <dbReference type="EMBL" id="GAH10413.1"/>
    </source>
</evidence>
<dbReference type="AlphaFoldDB" id="X1EP34"/>
<feature type="non-terminal residue" evidence="1">
    <location>
        <position position="172"/>
    </location>
</feature>
<gene>
    <name evidence="1" type="ORF">S01H4_61382</name>
</gene>
<protein>
    <submittedName>
        <fullName evidence="1">Uncharacterized protein</fullName>
    </submittedName>
</protein>
<comment type="caution">
    <text evidence="1">The sequence shown here is derived from an EMBL/GenBank/DDBJ whole genome shotgun (WGS) entry which is preliminary data.</text>
</comment>